<evidence type="ECO:0000256" key="4">
    <source>
        <dbReference type="ARBA" id="ARBA00023014"/>
    </source>
</evidence>
<proteinExistence type="inferred from homology"/>
<feature type="transmembrane region" description="Helical" evidence="7">
    <location>
        <begin position="137"/>
        <end position="158"/>
    </location>
</feature>
<dbReference type="Gene3D" id="2.102.10.10">
    <property type="entry name" value="Rieske [2Fe-2S] iron-sulphur domain"/>
    <property type="match status" value="1"/>
</dbReference>
<dbReference type="InterPro" id="IPR017941">
    <property type="entry name" value="Rieske_2Fe-2S"/>
</dbReference>
<dbReference type="InterPro" id="IPR019251">
    <property type="entry name" value="DUF2231_TM"/>
</dbReference>
<dbReference type="PANTHER" id="PTHR21496">
    <property type="entry name" value="FERREDOXIN-RELATED"/>
    <property type="match status" value="1"/>
</dbReference>
<gene>
    <name evidence="9" type="ORF">Vau01_025860</name>
</gene>
<feature type="domain" description="Rieske" evidence="8">
    <location>
        <begin position="179"/>
        <end position="278"/>
    </location>
</feature>
<dbReference type="Pfam" id="PF09990">
    <property type="entry name" value="DUF2231"/>
    <property type="match status" value="1"/>
</dbReference>
<evidence type="ECO:0000256" key="5">
    <source>
        <dbReference type="ARBA" id="ARBA00034078"/>
    </source>
</evidence>
<keyword evidence="1" id="KW-0001">2Fe-2S</keyword>
<dbReference type="GO" id="GO:0046872">
    <property type="term" value="F:metal ion binding"/>
    <property type="evidence" value="ECO:0007669"/>
    <property type="project" value="UniProtKB-KW"/>
</dbReference>
<dbReference type="RefSeq" id="WP_203991323.1">
    <property type="nucleotide sequence ID" value="NZ_BOPG01000013.1"/>
</dbReference>
<organism evidence="9 10">
    <name type="scientific">Virgisporangium aurantiacum</name>
    <dbReference type="NCBI Taxonomy" id="175570"/>
    <lineage>
        <taxon>Bacteria</taxon>
        <taxon>Bacillati</taxon>
        <taxon>Actinomycetota</taxon>
        <taxon>Actinomycetes</taxon>
        <taxon>Micromonosporales</taxon>
        <taxon>Micromonosporaceae</taxon>
        <taxon>Virgisporangium</taxon>
    </lineage>
</organism>
<keyword evidence="7" id="KW-0472">Membrane</keyword>
<evidence type="ECO:0000256" key="1">
    <source>
        <dbReference type="ARBA" id="ARBA00022714"/>
    </source>
</evidence>
<keyword evidence="3" id="KW-0408">Iron</keyword>
<dbReference type="Pfam" id="PF00355">
    <property type="entry name" value="Rieske"/>
    <property type="match status" value="1"/>
</dbReference>
<dbReference type="GO" id="GO:0004497">
    <property type="term" value="F:monooxygenase activity"/>
    <property type="evidence" value="ECO:0007669"/>
    <property type="project" value="UniProtKB-ARBA"/>
</dbReference>
<keyword evidence="7" id="KW-0812">Transmembrane</keyword>
<comment type="caution">
    <text evidence="9">The sequence shown here is derived from an EMBL/GenBank/DDBJ whole genome shotgun (WGS) entry which is preliminary data.</text>
</comment>
<dbReference type="SUPFAM" id="SSF50022">
    <property type="entry name" value="ISP domain"/>
    <property type="match status" value="1"/>
</dbReference>
<evidence type="ECO:0000313" key="9">
    <source>
        <dbReference type="EMBL" id="GIJ55070.1"/>
    </source>
</evidence>
<dbReference type="InterPro" id="IPR036922">
    <property type="entry name" value="Rieske_2Fe-2S_sf"/>
</dbReference>
<evidence type="ECO:0000256" key="7">
    <source>
        <dbReference type="SAM" id="Phobius"/>
    </source>
</evidence>
<comment type="similarity">
    <text evidence="6">Belongs to the bacterial ring-hydroxylating dioxygenase ferredoxin component family.</text>
</comment>
<evidence type="ECO:0000259" key="8">
    <source>
        <dbReference type="PROSITE" id="PS51296"/>
    </source>
</evidence>
<keyword evidence="10" id="KW-1185">Reference proteome</keyword>
<sequence>MVVDQIERTERLDAVSDRLQKAVGGVFRPQRLRDFLHGVWLGHPLHPAMVHAPVGSWISAAVLDLVPGQEKAATTLVAAGTVSAVPAAVVGWNDWAALDAEQRRTGLVHALCNASAVALYAGSLVSRLRGDHRRGRLLGFLGLGMAGAGAYLGGHLTYRQGAGANQAVADRMRIPAGWHDLGPLVDVPDGTPVIRRIGDVPVLVHRAGHELTVLLERCGHQTGPLGAGDTVVVDGDPCVVCPWHGSTFRLTDGSVVHGPATSSQPTLEVRVVGDRVEARRP</sequence>
<evidence type="ECO:0000256" key="6">
    <source>
        <dbReference type="ARBA" id="ARBA00038001"/>
    </source>
</evidence>
<dbReference type="GO" id="GO:0016705">
    <property type="term" value="F:oxidoreductase activity, acting on paired donors, with incorporation or reduction of molecular oxygen"/>
    <property type="evidence" value="ECO:0007669"/>
    <property type="project" value="UniProtKB-ARBA"/>
</dbReference>
<dbReference type="EMBL" id="BOPG01000013">
    <property type="protein sequence ID" value="GIJ55070.1"/>
    <property type="molecule type" value="Genomic_DNA"/>
</dbReference>
<keyword evidence="4" id="KW-0411">Iron-sulfur</keyword>
<keyword evidence="7" id="KW-1133">Transmembrane helix</keyword>
<evidence type="ECO:0000256" key="2">
    <source>
        <dbReference type="ARBA" id="ARBA00022723"/>
    </source>
</evidence>
<protein>
    <recommendedName>
        <fullName evidence="8">Rieske domain-containing protein</fullName>
    </recommendedName>
</protein>
<comment type="cofactor">
    <cofactor evidence="5">
        <name>[2Fe-2S] cluster</name>
        <dbReference type="ChEBI" id="CHEBI:190135"/>
    </cofactor>
</comment>
<evidence type="ECO:0000256" key="3">
    <source>
        <dbReference type="ARBA" id="ARBA00023004"/>
    </source>
</evidence>
<evidence type="ECO:0000313" key="10">
    <source>
        <dbReference type="Proteomes" id="UP000612585"/>
    </source>
</evidence>
<name>A0A8J3Z515_9ACTN</name>
<accession>A0A8J3Z515</accession>
<dbReference type="CDD" id="cd03467">
    <property type="entry name" value="Rieske"/>
    <property type="match status" value="1"/>
</dbReference>
<dbReference type="GO" id="GO:0051537">
    <property type="term" value="F:2 iron, 2 sulfur cluster binding"/>
    <property type="evidence" value="ECO:0007669"/>
    <property type="project" value="UniProtKB-KW"/>
</dbReference>
<reference evidence="9" key="1">
    <citation type="submission" date="2021-01" db="EMBL/GenBank/DDBJ databases">
        <title>Whole genome shotgun sequence of Virgisporangium aurantiacum NBRC 16421.</title>
        <authorList>
            <person name="Komaki H."/>
            <person name="Tamura T."/>
        </authorList>
    </citation>
    <scope>NUCLEOTIDE SEQUENCE</scope>
    <source>
        <strain evidence="9">NBRC 16421</strain>
    </source>
</reference>
<dbReference type="Proteomes" id="UP000612585">
    <property type="component" value="Unassembled WGS sequence"/>
</dbReference>
<dbReference type="PANTHER" id="PTHR21496:SF0">
    <property type="entry name" value="RIESKE DOMAIN-CONTAINING PROTEIN"/>
    <property type="match status" value="1"/>
</dbReference>
<dbReference type="AlphaFoldDB" id="A0A8J3Z515"/>
<keyword evidence="2" id="KW-0479">Metal-binding</keyword>
<dbReference type="PROSITE" id="PS51296">
    <property type="entry name" value="RIESKE"/>
    <property type="match status" value="1"/>
</dbReference>